<keyword evidence="3" id="KW-1185">Reference proteome</keyword>
<evidence type="ECO:0000313" key="3">
    <source>
        <dbReference type="Proteomes" id="UP001154078"/>
    </source>
</evidence>
<proteinExistence type="predicted"/>
<organism evidence="2 3">
    <name type="scientific">Brassicogethes aeneus</name>
    <name type="common">Rape pollen beetle</name>
    <name type="synonym">Meligethes aeneus</name>
    <dbReference type="NCBI Taxonomy" id="1431903"/>
    <lineage>
        <taxon>Eukaryota</taxon>
        <taxon>Metazoa</taxon>
        <taxon>Ecdysozoa</taxon>
        <taxon>Arthropoda</taxon>
        <taxon>Hexapoda</taxon>
        <taxon>Insecta</taxon>
        <taxon>Pterygota</taxon>
        <taxon>Neoptera</taxon>
        <taxon>Endopterygota</taxon>
        <taxon>Coleoptera</taxon>
        <taxon>Polyphaga</taxon>
        <taxon>Cucujiformia</taxon>
        <taxon>Nitidulidae</taxon>
        <taxon>Meligethinae</taxon>
        <taxon>Brassicogethes</taxon>
    </lineage>
</organism>
<name>A0A9P0BHN4_BRAAE</name>
<dbReference type="OrthoDB" id="6766867at2759"/>
<dbReference type="Proteomes" id="UP001154078">
    <property type="component" value="Chromosome 8"/>
</dbReference>
<reference evidence="2" key="1">
    <citation type="submission" date="2021-12" db="EMBL/GenBank/DDBJ databases">
        <authorList>
            <person name="King R."/>
        </authorList>
    </citation>
    <scope>NUCLEOTIDE SEQUENCE</scope>
</reference>
<feature type="region of interest" description="Disordered" evidence="1">
    <location>
        <begin position="52"/>
        <end position="90"/>
    </location>
</feature>
<evidence type="ECO:0000313" key="2">
    <source>
        <dbReference type="EMBL" id="CAH0562965.1"/>
    </source>
</evidence>
<accession>A0A9P0BHN4</accession>
<dbReference type="PANTHER" id="PTHR46409:SF1">
    <property type="entry name" value="HTH PSQ-TYPE DOMAIN-CONTAINING PROTEIN"/>
    <property type="match status" value="1"/>
</dbReference>
<sequence>MEREFLTDQISIRNMVLSGIDAKTTSQIKKKVIRKIKVEESMQKRARIEKTVVNVSSSSQSNLYSNKDPEPEPLDLPGPSSKSNSQGQTRVNINTFARTCDRYGIPDRSAAALASALLHDVEIKERDKLLDIPSSSIVIGRIKVRRERAKIRSHLEKQDNINKVNLKALYFDGRLDETLFMETTADGKMHRRKRQEEHISLIQEPRSKYIGHVNPQSGKALDISNAIWEYMSEKEISLSDLRCLGCDGCPTNTGKNGGIIRKLQEKLKRPLQWVICQLHSNELPLRHLLETLDGKTSGPHGFVGPIGKSLADCHKLDLVNFEPIECELDGLLTNTITDLSADQQYLLDICKAVSSGVCPTGLGGRSPGKLSHARWLTTANRILRL</sequence>
<dbReference type="EMBL" id="OV121139">
    <property type="protein sequence ID" value="CAH0562965.1"/>
    <property type="molecule type" value="Genomic_DNA"/>
</dbReference>
<gene>
    <name evidence="2" type="ORF">MELIAE_LOCUS11972</name>
</gene>
<feature type="compositionally biased region" description="Low complexity" evidence="1">
    <location>
        <begin position="52"/>
        <end position="66"/>
    </location>
</feature>
<dbReference type="AlphaFoldDB" id="A0A9P0BHN4"/>
<evidence type="ECO:0000256" key="1">
    <source>
        <dbReference type="SAM" id="MobiDB-lite"/>
    </source>
</evidence>
<dbReference type="PANTHER" id="PTHR46409">
    <property type="entry name" value="HTH PSQ-TYPE DOMAIN-CONTAINING PROTEIN"/>
    <property type="match status" value="1"/>
</dbReference>
<protein>
    <submittedName>
        <fullName evidence="2">Uncharacterized protein</fullName>
    </submittedName>
</protein>